<dbReference type="InterPro" id="IPR003607">
    <property type="entry name" value="HD/PDEase_dom"/>
</dbReference>
<feature type="domain" description="HD/PDEase" evidence="1">
    <location>
        <begin position="22"/>
        <end position="152"/>
    </location>
</feature>
<dbReference type="PANTHER" id="PTHR33594:SF1">
    <property type="entry name" value="HD_PDEASE DOMAIN-CONTAINING PROTEIN"/>
    <property type="match status" value="1"/>
</dbReference>
<dbReference type="OMA" id="GHDWFHI"/>
<proteinExistence type="predicted"/>
<dbReference type="Pfam" id="PF01966">
    <property type="entry name" value="HD"/>
    <property type="match status" value="1"/>
</dbReference>
<dbReference type="PANTHER" id="PTHR33594">
    <property type="entry name" value="SUPERFAMILY HYDROLASE, PUTATIVE (AFU_ORTHOLOGUE AFUA_1G03035)-RELATED"/>
    <property type="match status" value="1"/>
</dbReference>
<dbReference type="SMART" id="SM00471">
    <property type="entry name" value="HDc"/>
    <property type="match status" value="1"/>
</dbReference>
<accession>D2VAR4</accession>
<evidence type="ECO:0000313" key="3">
    <source>
        <dbReference type="Proteomes" id="UP000006671"/>
    </source>
</evidence>
<dbReference type="KEGG" id="ngr:NAEGRDRAFT_60501"/>
<dbReference type="VEuPathDB" id="AmoebaDB:NAEGRDRAFT_60501"/>
<organism evidence="3">
    <name type="scientific">Naegleria gruberi</name>
    <name type="common">Amoeba</name>
    <dbReference type="NCBI Taxonomy" id="5762"/>
    <lineage>
        <taxon>Eukaryota</taxon>
        <taxon>Discoba</taxon>
        <taxon>Heterolobosea</taxon>
        <taxon>Tetramitia</taxon>
        <taxon>Eutetramitia</taxon>
        <taxon>Vahlkampfiidae</taxon>
        <taxon>Naegleria</taxon>
    </lineage>
</organism>
<gene>
    <name evidence="2" type="ORF">NAEGRDRAFT_60501</name>
</gene>
<dbReference type="OrthoDB" id="16547at2759"/>
<reference evidence="2 3" key="1">
    <citation type="journal article" date="2010" name="Cell">
        <title>The genome of Naegleria gruberi illuminates early eukaryotic versatility.</title>
        <authorList>
            <person name="Fritz-Laylin L.K."/>
            <person name="Prochnik S.E."/>
            <person name="Ginger M.L."/>
            <person name="Dacks J.B."/>
            <person name="Carpenter M.L."/>
            <person name="Field M.C."/>
            <person name="Kuo A."/>
            <person name="Paredez A."/>
            <person name="Chapman J."/>
            <person name="Pham J."/>
            <person name="Shu S."/>
            <person name="Neupane R."/>
            <person name="Cipriano M."/>
            <person name="Mancuso J."/>
            <person name="Tu H."/>
            <person name="Salamov A."/>
            <person name="Lindquist E."/>
            <person name="Shapiro H."/>
            <person name="Lucas S."/>
            <person name="Grigoriev I.V."/>
            <person name="Cande W.Z."/>
            <person name="Fulton C."/>
            <person name="Rokhsar D.S."/>
            <person name="Dawson S.C."/>
        </authorList>
    </citation>
    <scope>NUCLEOTIDE SEQUENCE [LARGE SCALE GENOMIC DNA]</scope>
    <source>
        <strain evidence="2 3">NEG-M</strain>
    </source>
</reference>
<dbReference type="EMBL" id="GG738860">
    <property type="protein sequence ID" value="EFC46124.1"/>
    <property type="molecule type" value="Genomic_DNA"/>
</dbReference>
<dbReference type="RefSeq" id="XP_002678868.1">
    <property type="nucleotide sequence ID" value="XM_002678822.1"/>
</dbReference>
<dbReference type="AlphaFoldDB" id="D2VAR4"/>
<evidence type="ECO:0000313" key="2">
    <source>
        <dbReference type="EMBL" id="EFC46124.1"/>
    </source>
</evidence>
<sequence length="249" mass="28673">MNWTRIIVKTREMVASIMSKYDASHDFNHVERVVNLAKHIAKCENVIDEDKLQVIELAAYLHDVHDHKYVEKSDTALTPKRAIEEHLSSLEVPNQLIERVQFVVDNISFSKEVKRLKENTVLDINELPIELKVVQDSDRLDAIGAVGVARCLVFSGSKGRAIYLNEPTSQFKSPSEMVDWKITETPKPTVSTTDDSAIQHFYDKLFHLESMMKTETGKKLAKKRVDHMRVFVEDLYDEIYFEALESNLH</sequence>
<dbReference type="InterPro" id="IPR006674">
    <property type="entry name" value="HD_domain"/>
</dbReference>
<evidence type="ECO:0000259" key="1">
    <source>
        <dbReference type="SMART" id="SM00471"/>
    </source>
</evidence>
<dbReference type="InParanoid" id="D2VAR4"/>
<dbReference type="Gene3D" id="1.10.3210.50">
    <property type="match status" value="1"/>
</dbReference>
<dbReference type="GeneID" id="8859298"/>
<keyword evidence="3" id="KW-1185">Reference proteome</keyword>
<dbReference type="eggNOG" id="ENOG502QSR7">
    <property type="taxonomic scope" value="Eukaryota"/>
</dbReference>
<dbReference type="Proteomes" id="UP000006671">
    <property type="component" value="Unassembled WGS sequence"/>
</dbReference>
<protein>
    <submittedName>
        <fullName evidence="2">Predicted protein</fullName>
    </submittedName>
</protein>
<dbReference type="SUPFAM" id="SSF109604">
    <property type="entry name" value="HD-domain/PDEase-like"/>
    <property type="match status" value="1"/>
</dbReference>
<dbReference type="STRING" id="5762.D2VAR4"/>
<dbReference type="CDD" id="cd00077">
    <property type="entry name" value="HDc"/>
    <property type="match status" value="1"/>
</dbReference>
<name>D2VAR4_NAEGR</name>